<reference evidence="2 3" key="1">
    <citation type="submission" date="2016-02" db="EMBL/GenBank/DDBJ databases">
        <title>Genome sequence of Tissierella creatinophila DSM 6911.</title>
        <authorList>
            <person name="Poehlein A."/>
            <person name="Daniel R."/>
        </authorList>
    </citation>
    <scope>NUCLEOTIDE SEQUENCE [LARGE SCALE GENOMIC DNA]</scope>
    <source>
        <strain evidence="2 3">DSM 6911</strain>
    </source>
</reference>
<accession>A0A1U7M7D4</accession>
<sequence length="539" mass="64187">MKLKEFQQISNIELLTKNLYDKESEIKNISIVFSLGELHWVKKNDLVIIIPKFISQDELESIIKSLSSKMVLAYLIVTGKHISFSTIDISQKFNKSLFHYHSKKYLSSFWNLLCDSLIDKNSIEEFFFLQLKYNLINLMNTKYFNEKNIIRLISIFFDRECYLLSSKCNILYYGKYSTFNDLPLIDWSKSISTFTKKPSYRFEPISLLFNDKSYLCFPLKSEMSILGFLCIEDDHERLNKIDIPKIYEILPFLIICASQHSTSKLIKTKSFDDFLKNILYKFTEDVEKIKRQSIKFDIEYYKNRFIWVIDVQSLNQNLNIEDTYILNEILDYIKDLSKKFFYKNIFLSEKNTVISIQEKEDVLDEIYISKYKNILNSLEFAFPEFKFYFGFSRAYMKLEELSKAYEEALFSISIGKKIFMGIENIFNYNDLLVYHLLYDQKDNNIIKRLYYNTIFPIKTYDLEKKDVLLDTLIHLISNDFNYTITADELFIHRNTLYQRLNKIESIIKMSIKSAETKLVLNLGIKYKNIMDITENGNNR</sequence>
<keyword evidence="3" id="KW-1185">Reference proteome</keyword>
<dbReference type="AlphaFoldDB" id="A0A1U7M7D4"/>
<evidence type="ECO:0000313" key="2">
    <source>
        <dbReference type="EMBL" id="OLS03108.1"/>
    </source>
</evidence>
<dbReference type="OrthoDB" id="143422at2"/>
<dbReference type="RefSeq" id="WP_075725399.1">
    <property type="nucleotide sequence ID" value="NZ_LTDM01000011.1"/>
</dbReference>
<dbReference type="Proteomes" id="UP000186112">
    <property type="component" value="Unassembled WGS sequence"/>
</dbReference>
<proteinExistence type="predicted"/>
<dbReference type="InterPro" id="IPR051448">
    <property type="entry name" value="CdaR-like_regulators"/>
</dbReference>
<dbReference type="InterPro" id="IPR042070">
    <property type="entry name" value="PucR_C-HTH_sf"/>
</dbReference>
<dbReference type="Gene3D" id="1.10.10.2840">
    <property type="entry name" value="PucR C-terminal helix-turn-helix domain"/>
    <property type="match status" value="1"/>
</dbReference>
<organism evidence="2 3">
    <name type="scientific">Tissierella creatinophila DSM 6911</name>
    <dbReference type="NCBI Taxonomy" id="1123403"/>
    <lineage>
        <taxon>Bacteria</taxon>
        <taxon>Bacillati</taxon>
        <taxon>Bacillota</taxon>
        <taxon>Tissierellia</taxon>
        <taxon>Tissierellales</taxon>
        <taxon>Tissierellaceae</taxon>
        <taxon>Tissierella</taxon>
    </lineage>
</organism>
<comment type="caution">
    <text evidence="2">The sequence shown here is derived from an EMBL/GenBank/DDBJ whole genome shotgun (WGS) entry which is preliminary data.</text>
</comment>
<gene>
    <name evidence="2" type="ORF">TICRE_08050</name>
</gene>
<dbReference type="EMBL" id="LTDM01000011">
    <property type="protein sequence ID" value="OLS03108.1"/>
    <property type="molecule type" value="Genomic_DNA"/>
</dbReference>
<dbReference type="Pfam" id="PF13556">
    <property type="entry name" value="HTH_30"/>
    <property type="match status" value="1"/>
</dbReference>
<name>A0A1U7M7D4_TISCR</name>
<feature type="domain" description="PucR C-terminal helix-turn-helix" evidence="1">
    <location>
        <begin position="468"/>
        <end position="524"/>
    </location>
</feature>
<evidence type="ECO:0000313" key="3">
    <source>
        <dbReference type="Proteomes" id="UP000186112"/>
    </source>
</evidence>
<dbReference type="PANTHER" id="PTHR33744">
    <property type="entry name" value="CARBOHYDRATE DIACID REGULATOR"/>
    <property type="match status" value="1"/>
</dbReference>
<evidence type="ECO:0000259" key="1">
    <source>
        <dbReference type="Pfam" id="PF13556"/>
    </source>
</evidence>
<protein>
    <submittedName>
        <fullName evidence="2">Carbohydrate diacid transcriptional activator CdaR</fullName>
    </submittedName>
</protein>
<dbReference type="InterPro" id="IPR025736">
    <property type="entry name" value="PucR_C-HTH_dom"/>
</dbReference>